<dbReference type="EMBL" id="CP012644">
    <property type="protein sequence ID" value="ALJ01716.1"/>
    <property type="molecule type" value="Genomic_DNA"/>
</dbReference>
<name>A0A0P0C8V2_9BACT</name>
<reference evidence="2 3" key="1">
    <citation type="submission" date="2015-08" db="EMBL/GenBank/DDBJ databases">
        <title>Complete genome sequence of Rufibacter tibetensis strain 1351t, a radiation-resistant bacterium from tibet plateau.</title>
        <authorList>
            <person name="Dai J."/>
        </authorList>
    </citation>
    <scope>NUCLEOTIDE SEQUENCE [LARGE SCALE GENOMIC DNA]</scope>
    <source>
        <strain evidence="2 3">1351</strain>
        <plasmid evidence="2 3">1</plasmid>
    </source>
</reference>
<evidence type="ECO:0008006" key="4">
    <source>
        <dbReference type="Google" id="ProtNLM"/>
    </source>
</evidence>
<dbReference type="RefSeq" id="WP_062546185.1">
    <property type="nucleotide sequence ID" value="NZ_CP012644.1"/>
</dbReference>
<keyword evidence="2" id="KW-0614">Plasmid</keyword>
<feature type="signal peptide" evidence="1">
    <location>
        <begin position="1"/>
        <end position="19"/>
    </location>
</feature>
<sequence>MKIIPTLLTLLLASLSVFSQVDSTGGVSLSGFVDAYYAYDFNRPPAHERPAFLYNHSRHNEFSINLAFLKAAYASENVRGNVALMAGSYAQYNLAAEQELLRHVLEANAGVRLGRGLWLDAGILPSHIGLESAVSKDNLTLTRSLAAENSPYYESGVKLTWETGKWVLSALALNGWQNIRETEGNSGKAVGSQVQFRPTGKVLLNSSTFIGNEKADSARQMRFFHDLYATFLVLPRVKVAAVFDLGAEKRLGSEGFAVWHSAALLLHYGLSSRVALAARAEYYSDRAGVIIPTGSPHGFRTAGYSLGLDYAPAAKALLRVEGRLLDSRDGVFLRGTRPVRQSAAITSSLAVCF</sequence>
<keyword evidence="1" id="KW-0732">Signal</keyword>
<proteinExistence type="predicted"/>
<dbReference type="Pfam" id="PF07642">
    <property type="entry name" value="BBP2"/>
    <property type="match status" value="1"/>
</dbReference>
<protein>
    <recommendedName>
        <fullName evidence="4">Porin</fullName>
    </recommendedName>
</protein>
<evidence type="ECO:0000313" key="2">
    <source>
        <dbReference type="EMBL" id="ALJ01716.1"/>
    </source>
</evidence>
<evidence type="ECO:0000256" key="1">
    <source>
        <dbReference type="SAM" id="SignalP"/>
    </source>
</evidence>
<feature type="chain" id="PRO_5006042471" description="Porin" evidence="1">
    <location>
        <begin position="20"/>
        <end position="353"/>
    </location>
</feature>
<accession>A0A0P0C8V2</accession>
<geneLocation type="plasmid" evidence="2 3">
    <name>1</name>
</geneLocation>
<gene>
    <name evidence="2" type="ORF">DC20_21965</name>
</gene>
<organism evidence="2 3">
    <name type="scientific">Rufibacter tibetensis</name>
    <dbReference type="NCBI Taxonomy" id="512763"/>
    <lineage>
        <taxon>Bacteria</taxon>
        <taxon>Pseudomonadati</taxon>
        <taxon>Bacteroidota</taxon>
        <taxon>Cytophagia</taxon>
        <taxon>Cytophagales</taxon>
        <taxon>Hymenobacteraceae</taxon>
        <taxon>Rufibacter</taxon>
    </lineage>
</organism>
<keyword evidence="3" id="KW-1185">Reference proteome</keyword>
<evidence type="ECO:0000313" key="3">
    <source>
        <dbReference type="Proteomes" id="UP000061382"/>
    </source>
</evidence>
<dbReference type="AlphaFoldDB" id="A0A0P0C8V2"/>
<dbReference type="KEGG" id="rti:DC20_21965"/>
<dbReference type="OrthoDB" id="103154at2"/>
<dbReference type="Proteomes" id="UP000061382">
    <property type="component" value="Plasmid 1"/>
</dbReference>
<dbReference type="PATRIC" id="fig|512763.3.peg.4842"/>
<dbReference type="InterPro" id="IPR011486">
    <property type="entry name" value="BBP2"/>
</dbReference>